<keyword evidence="2" id="KW-0812">Transmembrane</keyword>
<evidence type="ECO:0000256" key="1">
    <source>
        <dbReference type="SAM" id="Coils"/>
    </source>
</evidence>
<proteinExistence type="predicted"/>
<dbReference type="AlphaFoldDB" id="A0A174LFV9"/>
<evidence type="ECO:0000313" key="4">
    <source>
        <dbReference type="EMBL" id="CUP20978.1"/>
    </source>
</evidence>
<evidence type="ECO:0000256" key="2">
    <source>
        <dbReference type="SAM" id="Phobius"/>
    </source>
</evidence>
<feature type="domain" description="Beta-lactamase class A catalytic" evidence="3">
    <location>
        <begin position="110"/>
        <end position="306"/>
    </location>
</feature>
<accession>A0A174LFV9</accession>
<evidence type="ECO:0000313" key="5">
    <source>
        <dbReference type="Proteomes" id="UP000095594"/>
    </source>
</evidence>
<dbReference type="SUPFAM" id="SSF56601">
    <property type="entry name" value="beta-lactamase/transpeptidase-like"/>
    <property type="match status" value="1"/>
</dbReference>
<sequence length="331" mass="38477">MKIKRKHKRKISTLTILFTILLLSSFFIYSFLSSQNNISEVNSTIEDNISSRIISSNSPDSDSVTTLSISSLDYTSLSYSERLGILFNNNYLIDDRIKIYLGDEIDNIGLIYYNLENNTCININDNMEFIAASTYKVGLNLYAYYLNSIGQLDLNEYIEYLPEDYEEGTGILQYEYYIDSYSIQELLDLSLIYSDNIATNMLGRYLGGHEEVRKNLYNLLKIDFNSSENIITPAIEYKILKCIYEYSYYPNFKHMLSVLTQSEYNDRLTKYIDENIVAHKIGTYDTYIHDVGIVFDNSPYIIILYTHDLEDAEEKIANISNALYQYNNLTY</sequence>
<dbReference type="Pfam" id="PF13354">
    <property type="entry name" value="Beta-lactamase2"/>
    <property type="match status" value="1"/>
</dbReference>
<protein>
    <submittedName>
        <fullName evidence="4">Beta-lactamase class A-like protein</fullName>
    </submittedName>
</protein>
<feature type="coiled-coil region" evidence="1">
    <location>
        <begin position="302"/>
        <end position="329"/>
    </location>
</feature>
<dbReference type="Proteomes" id="UP000095594">
    <property type="component" value="Unassembled WGS sequence"/>
</dbReference>
<dbReference type="GO" id="GO:0008800">
    <property type="term" value="F:beta-lactamase activity"/>
    <property type="evidence" value="ECO:0007669"/>
    <property type="project" value="InterPro"/>
</dbReference>
<keyword evidence="2" id="KW-1133">Transmembrane helix</keyword>
<keyword evidence="2" id="KW-0472">Membrane</keyword>
<dbReference type="EMBL" id="CYZX01000032">
    <property type="protein sequence ID" value="CUP20978.1"/>
    <property type="molecule type" value="Genomic_DNA"/>
</dbReference>
<keyword evidence="1" id="KW-0175">Coiled coil</keyword>
<evidence type="ECO:0000259" key="3">
    <source>
        <dbReference type="Pfam" id="PF13354"/>
    </source>
</evidence>
<dbReference type="InterPro" id="IPR000871">
    <property type="entry name" value="Beta-lactam_class-A"/>
</dbReference>
<gene>
    <name evidence="4" type="ORF">ERS852471_03202</name>
</gene>
<organism evidence="4 5">
    <name type="scientific">Clostridium disporicum</name>
    <dbReference type="NCBI Taxonomy" id="84024"/>
    <lineage>
        <taxon>Bacteria</taxon>
        <taxon>Bacillati</taxon>
        <taxon>Bacillota</taxon>
        <taxon>Clostridia</taxon>
        <taxon>Eubacteriales</taxon>
        <taxon>Clostridiaceae</taxon>
        <taxon>Clostridium</taxon>
    </lineage>
</organism>
<name>A0A174LFV9_9CLOT</name>
<dbReference type="GO" id="GO:0030655">
    <property type="term" value="P:beta-lactam antibiotic catabolic process"/>
    <property type="evidence" value="ECO:0007669"/>
    <property type="project" value="InterPro"/>
</dbReference>
<dbReference type="InterPro" id="IPR012338">
    <property type="entry name" value="Beta-lactam/transpept-like"/>
</dbReference>
<dbReference type="InterPro" id="IPR045155">
    <property type="entry name" value="Beta-lactam_cat"/>
</dbReference>
<reference evidence="4 5" key="1">
    <citation type="submission" date="2015-09" db="EMBL/GenBank/DDBJ databases">
        <authorList>
            <consortium name="Pathogen Informatics"/>
        </authorList>
    </citation>
    <scope>NUCLEOTIDE SEQUENCE [LARGE SCALE GENOMIC DNA]</scope>
    <source>
        <strain evidence="4 5">2789STDY5834856</strain>
    </source>
</reference>
<dbReference type="PANTHER" id="PTHR35333:SF3">
    <property type="entry name" value="BETA-LACTAMASE-TYPE TRANSPEPTIDASE FOLD CONTAINING PROTEIN"/>
    <property type="match status" value="1"/>
</dbReference>
<feature type="transmembrane region" description="Helical" evidence="2">
    <location>
        <begin position="12"/>
        <end position="32"/>
    </location>
</feature>
<dbReference type="GO" id="GO:0046677">
    <property type="term" value="P:response to antibiotic"/>
    <property type="evidence" value="ECO:0007669"/>
    <property type="project" value="InterPro"/>
</dbReference>
<dbReference type="RefSeq" id="WP_055268309.1">
    <property type="nucleotide sequence ID" value="NZ_CABIXQ010000032.1"/>
</dbReference>
<dbReference type="PANTHER" id="PTHR35333">
    <property type="entry name" value="BETA-LACTAMASE"/>
    <property type="match status" value="1"/>
</dbReference>
<dbReference type="OrthoDB" id="9775096at2"/>
<dbReference type="Gene3D" id="3.40.710.10">
    <property type="entry name" value="DD-peptidase/beta-lactamase superfamily"/>
    <property type="match status" value="1"/>
</dbReference>